<evidence type="ECO:0000313" key="1">
    <source>
        <dbReference type="EMBL" id="MDQ0273234.1"/>
    </source>
</evidence>
<keyword evidence="1" id="KW-0548">Nucleotidyltransferase</keyword>
<evidence type="ECO:0000313" key="2">
    <source>
        <dbReference type="Proteomes" id="UP001238088"/>
    </source>
</evidence>
<protein>
    <submittedName>
        <fullName evidence="1">Adenosyl cobinamide kinase/adenosyl cobinamide phosphate guanylyltransferase</fullName>
    </submittedName>
</protein>
<dbReference type="EMBL" id="JAUSUB010000035">
    <property type="protein sequence ID" value="MDQ0273234.1"/>
    <property type="molecule type" value="Genomic_DNA"/>
</dbReference>
<keyword evidence="1" id="KW-0418">Kinase</keyword>
<gene>
    <name evidence="1" type="ORF">J2S17_005155</name>
</gene>
<dbReference type="Proteomes" id="UP001238088">
    <property type="component" value="Unassembled WGS sequence"/>
</dbReference>
<accession>A0ABU0APM0</accession>
<dbReference type="InterPro" id="IPR027417">
    <property type="entry name" value="P-loop_NTPase"/>
</dbReference>
<reference evidence="1 2" key="1">
    <citation type="submission" date="2023-07" db="EMBL/GenBank/DDBJ databases">
        <title>Genomic Encyclopedia of Type Strains, Phase IV (KMG-IV): sequencing the most valuable type-strain genomes for metagenomic binning, comparative biology and taxonomic classification.</title>
        <authorList>
            <person name="Goeker M."/>
        </authorList>
    </citation>
    <scope>NUCLEOTIDE SEQUENCE [LARGE SCALE GENOMIC DNA]</scope>
    <source>
        <strain evidence="1 2">DSM 23494</strain>
    </source>
</reference>
<name>A0ABU0APM0_9BACI</name>
<dbReference type="Gene3D" id="3.40.50.300">
    <property type="entry name" value="P-loop containing nucleotide triphosphate hydrolases"/>
    <property type="match status" value="1"/>
</dbReference>
<proteinExistence type="predicted"/>
<dbReference type="InterPro" id="IPR003203">
    <property type="entry name" value="CobU/CobP"/>
</dbReference>
<dbReference type="Pfam" id="PF02283">
    <property type="entry name" value="CobU"/>
    <property type="match status" value="1"/>
</dbReference>
<dbReference type="SUPFAM" id="SSF52540">
    <property type="entry name" value="P-loop containing nucleoside triphosphate hydrolases"/>
    <property type="match status" value="1"/>
</dbReference>
<organism evidence="1 2">
    <name type="scientific">Cytobacillus purgationiresistens</name>
    <dbReference type="NCBI Taxonomy" id="863449"/>
    <lineage>
        <taxon>Bacteria</taxon>
        <taxon>Bacillati</taxon>
        <taxon>Bacillota</taxon>
        <taxon>Bacilli</taxon>
        <taxon>Bacillales</taxon>
        <taxon>Bacillaceae</taxon>
        <taxon>Cytobacillus</taxon>
    </lineage>
</organism>
<sequence length="145" mass="16775">MHFITGGAFNGKSKWVCKQYGITKSNGIWISAYRGSAIPNSLERTHENGVIVFEGIEYWVKDWLEYGEKDALQRWQNILQDWQLWEKSHPLRKVILIGTDITKGIVPISAEERTWRDVTGRVFQATAKTSSQMDLIWYGISQKIK</sequence>
<keyword evidence="2" id="KW-1185">Reference proteome</keyword>
<dbReference type="RefSeq" id="WP_307479082.1">
    <property type="nucleotide sequence ID" value="NZ_JAUSUB010000035.1"/>
</dbReference>
<dbReference type="GO" id="GO:0016301">
    <property type="term" value="F:kinase activity"/>
    <property type="evidence" value="ECO:0007669"/>
    <property type="project" value="UniProtKB-KW"/>
</dbReference>
<dbReference type="GO" id="GO:0016779">
    <property type="term" value="F:nucleotidyltransferase activity"/>
    <property type="evidence" value="ECO:0007669"/>
    <property type="project" value="UniProtKB-KW"/>
</dbReference>
<keyword evidence="1" id="KW-0808">Transferase</keyword>
<comment type="caution">
    <text evidence="1">The sequence shown here is derived from an EMBL/GenBank/DDBJ whole genome shotgun (WGS) entry which is preliminary data.</text>
</comment>